<gene>
    <name evidence="2" type="ORF">Tco_0939319</name>
</gene>
<proteinExistence type="predicted"/>
<reference evidence="2" key="2">
    <citation type="submission" date="2022-01" db="EMBL/GenBank/DDBJ databases">
        <authorList>
            <person name="Yamashiro T."/>
            <person name="Shiraishi A."/>
            <person name="Satake H."/>
            <person name="Nakayama K."/>
        </authorList>
    </citation>
    <scope>NUCLEOTIDE SEQUENCE</scope>
</reference>
<reference evidence="2" key="1">
    <citation type="journal article" date="2022" name="Int. J. Mol. Sci.">
        <title>Draft Genome of Tanacetum Coccineum: Genomic Comparison of Closely Related Tanacetum-Family Plants.</title>
        <authorList>
            <person name="Yamashiro T."/>
            <person name="Shiraishi A."/>
            <person name="Nakayama K."/>
            <person name="Satake H."/>
        </authorList>
    </citation>
    <scope>NUCLEOTIDE SEQUENCE</scope>
</reference>
<dbReference type="EMBL" id="BQNB010015387">
    <property type="protein sequence ID" value="GJT39454.1"/>
    <property type="molecule type" value="Genomic_DNA"/>
</dbReference>
<feature type="region of interest" description="Disordered" evidence="1">
    <location>
        <begin position="1"/>
        <end position="21"/>
    </location>
</feature>
<protein>
    <submittedName>
        <fullName evidence="2">Uncharacterized protein</fullName>
    </submittedName>
</protein>
<feature type="compositionally biased region" description="Acidic residues" evidence="1">
    <location>
        <begin position="11"/>
        <end position="21"/>
    </location>
</feature>
<accession>A0ABQ5DKG3</accession>
<name>A0ABQ5DKG3_9ASTR</name>
<evidence type="ECO:0000313" key="3">
    <source>
        <dbReference type="Proteomes" id="UP001151760"/>
    </source>
</evidence>
<organism evidence="2 3">
    <name type="scientific">Tanacetum coccineum</name>
    <dbReference type="NCBI Taxonomy" id="301880"/>
    <lineage>
        <taxon>Eukaryota</taxon>
        <taxon>Viridiplantae</taxon>
        <taxon>Streptophyta</taxon>
        <taxon>Embryophyta</taxon>
        <taxon>Tracheophyta</taxon>
        <taxon>Spermatophyta</taxon>
        <taxon>Magnoliopsida</taxon>
        <taxon>eudicotyledons</taxon>
        <taxon>Gunneridae</taxon>
        <taxon>Pentapetalae</taxon>
        <taxon>asterids</taxon>
        <taxon>campanulids</taxon>
        <taxon>Asterales</taxon>
        <taxon>Asteraceae</taxon>
        <taxon>Asteroideae</taxon>
        <taxon>Anthemideae</taxon>
        <taxon>Anthemidinae</taxon>
        <taxon>Tanacetum</taxon>
    </lineage>
</organism>
<sequence length="143" mass="16528">MKRLGLVWGGVEEEDPEMEEEEEEEMKIRKWKKKRKDECCMKMGKAQSGYFLIRGRTHFTSTTCINSESEIDENRTRDAWREIDRVRDMALPSLETLVITRSLFATSDADTAPGLLLLMIHSTQKETSPSEHKARHIVDSLVV</sequence>
<evidence type="ECO:0000313" key="2">
    <source>
        <dbReference type="EMBL" id="GJT39454.1"/>
    </source>
</evidence>
<keyword evidence="3" id="KW-1185">Reference proteome</keyword>
<evidence type="ECO:0000256" key="1">
    <source>
        <dbReference type="SAM" id="MobiDB-lite"/>
    </source>
</evidence>
<dbReference type="Proteomes" id="UP001151760">
    <property type="component" value="Unassembled WGS sequence"/>
</dbReference>
<comment type="caution">
    <text evidence="2">The sequence shown here is derived from an EMBL/GenBank/DDBJ whole genome shotgun (WGS) entry which is preliminary data.</text>
</comment>